<keyword evidence="3 6" id="KW-0547">Nucleotide-binding</keyword>
<evidence type="ECO:0000313" key="10">
    <source>
        <dbReference type="EMBL" id="PWN23302.1"/>
    </source>
</evidence>
<comment type="similarity">
    <text evidence="6">Belongs to the TRAFAC class myosin-kinesin ATPase superfamily. Kinesin family.</text>
</comment>
<feature type="compositionally biased region" description="Low complexity" evidence="8">
    <location>
        <begin position="1016"/>
        <end position="1043"/>
    </location>
</feature>
<feature type="region of interest" description="Disordered" evidence="8">
    <location>
        <begin position="85"/>
        <end position="104"/>
    </location>
</feature>
<feature type="coiled-coil region" evidence="7">
    <location>
        <begin position="1750"/>
        <end position="1838"/>
    </location>
</feature>
<dbReference type="GO" id="GO:0007052">
    <property type="term" value="P:mitotic spindle organization"/>
    <property type="evidence" value="ECO:0007669"/>
    <property type="project" value="TreeGrafter"/>
</dbReference>
<dbReference type="Proteomes" id="UP000245942">
    <property type="component" value="Unassembled WGS sequence"/>
</dbReference>
<feature type="region of interest" description="Disordered" evidence="8">
    <location>
        <begin position="925"/>
        <end position="1091"/>
    </location>
</feature>
<feature type="compositionally biased region" description="Low complexity" evidence="8">
    <location>
        <begin position="1052"/>
        <end position="1062"/>
    </location>
</feature>
<feature type="coiled-coil region" evidence="7">
    <location>
        <begin position="1588"/>
        <end position="1619"/>
    </location>
</feature>
<name>A0A316UDQ6_9BASI</name>
<proteinExistence type="inferred from homology"/>
<evidence type="ECO:0000256" key="7">
    <source>
        <dbReference type="SAM" id="Coils"/>
    </source>
</evidence>
<feature type="coiled-coil region" evidence="7">
    <location>
        <begin position="721"/>
        <end position="834"/>
    </location>
</feature>
<feature type="compositionally biased region" description="Polar residues" evidence="8">
    <location>
        <begin position="369"/>
        <end position="387"/>
    </location>
</feature>
<dbReference type="SMART" id="SM00129">
    <property type="entry name" value="KISc"/>
    <property type="match status" value="1"/>
</dbReference>
<dbReference type="RefSeq" id="XP_025350462.1">
    <property type="nucleotide sequence ID" value="XM_025494676.1"/>
</dbReference>
<feature type="compositionally biased region" description="Basic and acidic residues" evidence="8">
    <location>
        <begin position="1289"/>
        <end position="1301"/>
    </location>
</feature>
<evidence type="ECO:0000256" key="6">
    <source>
        <dbReference type="PROSITE-ProRule" id="PRU00283"/>
    </source>
</evidence>
<dbReference type="OrthoDB" id="3176171at2759"/>
<dbReference type="PANTHER" id="PTHR47969:SF15">
    <property type="entry name" value="CHROMOSOME-ASSOCIATED KINESIN KIF4A-RELATED"/>
    <property type="match status" value="1"/>
</dbReference>
<keyword evidence="5 7" id="KW-0175">Coiled coil</keyword>
<dbReference type="EMBL" id="KZ819322">
    <property type="protein sequence ID" value="PWN23302.1"/>
    <property type="molecule type" value="Genomic_DNA"/>
</dbReference>
<dbReference type="PRINTS" id="PR00380">
    <property type="entry name" value="KINESINHEAVY"/>
</dbReference>
<evidence type="ECO:0000256" key="4">
    <source>
        <dbReference type="ARBA" id="ARBA00022840"/>
    </source>
</evidence>
<sequence length="2104" mass="228031">MSAARPRLSMGHNGQGATSASSSLSLGGSTAQHQHQQSSQDGAGATAGANTTSVQVAVRVRPLNSHDEATIAPRWQRAVVVPTSSSSVQVEPSTGPPDALASTSGGIKRQAWTFDRVLGQEDGQEQVYAVAQPLITHFLDGYNATILAYGQTSSGKSFTMGTSTADVDFESLVAGQAIDPQIGIIPRAVAEIFNQVKQSQRKTGAISYSAKASFIEIYNEELIDLLGDSEGGARPLVQIREDKAGNILWSGLREAKVQGVTDVMNLLLQGSSIRRTNETDMNAQSSRSHAIFSLTLTQQRWVGTGPPPPPTAASSYLTGGRSTPSGRTTPTGRSTSSGIPRPVSMMPGGLRAQSPAVHSSGRASLGGRPTSSLNSRSTTPQPGTPTAGSADGSWQIVTSKFHFVDLAGSERLKRTNAAGDRAKEGISINAGLHALGNVISALGDPSKAKRTTHVPYRDSKLTRLLQDSLGGNAHTLMIACVAPTEYNVGETINTLQYANRARNIKNKVEQGAVEMGWDDISYLQMTVTRLRKELGILKGAKGSGDVASLKALENKEVMLWQGKYTEISQKLAQLTVELTKLQHRGSAEDDDKAFLAAAEPIIIEYERAIEDLENKCNLMKAALSHTEEVVYELENTVSQQEQRMLNVEQQLEARETTIVELQARLAKVQTRETATEEYARDLEARLQSFSGKDAGEAEASVELKKEMVKMKEGEVSRELYIKGLEERLAKADESVVTLTAQVERLEKDVERRDEAYKELQQRIEALNNDEQTKAIMEDFQRSEQSNLELRAEMDALKGEHDMVVKERGRLNDAAAAHELHRGTLEDKIRELEAAIAASTAGEARDASQAVPNGEPSLANENHEEIKVPSPSIESELEALRQQAQSSREGEKQAKDELEAINVKHQETLEQLQKLQLQISEAKISSFAPENQRPSSEAGFSEPREELLASVDSDFSPRPNLSRRGSMQYIPHRSNGEDSPSRADEQLTLNRRASSFFGYNPRQGGPDSPSGRERPRSLSQSLSQELSSATSSTAIASRSNSISTGSRAPRPLSLSGSSTISFSVPPSPTMTQQSPGGKQLEGRSPASYDRKNAMLEKGLMSLQEVLKKREAEIASLQAALKSRDAEGSNSASTPVVGLNIIGPTTEPVVDESEIARDLKPAEPNMNLLGAGGVSPTLTDYPQAFFTPALDRDAIEGPGQYFAGSSKESENGSLPSTAVRSTDTSRIDELLRAMAHQEELHRGKTDELAALLEAERQMSETLQKTAEVQSADLAAENERLKEQLAALAKNDKEADVTIVKEDQPSQSAPSQDRDSTMMAQEVQQLRQALADSQDELTQRERAFEEKLKAISDQASLQVEAPNAPAAIPVDGDLSDQEKEAEGAAAAAVARLTEEHQSALEGARAEHLAAMDSMKAEHQSALESAKAQGQAALEANGAEHQTNLHQMKAEHLAALATKRAEHQLVLDSLKTEHETALERTTAQHETALKSLKADHQTALETAKADHQSITDKLIGEHSEADASSRSAQGAALQQAQEAHEAALARILSEKDAAVADLRSLLDQQLTTLEEEHAQALSSQLAERDAAHQASLAELTNQMQAKVHEHEKALADLKSQHEEALAESKLQHEQAFAKHRVEAEAGIAATAAAVAKDLRSSTDSAATVDSEHRAALASLEAKANAERHRMLADVHNLHQTERQRMMEEHEAKLESLRQAHEQEVASLSRRLSGLYDVNGKFVDVDGLRNELMETGDALVILEDALTSVSAERDELVEELNRLRSEGGDNQAEEFKAEAAELRREMVTYRHNLTNLKTELQRSKNEVQAITEERTKLEQQLRDLQEDAAGGKSFLPRLSEEQDADVTLGDTTVSSPGPSTPVGTPAMVGRRSMPPPTPPPKVPPPPTPPTSGSGAGGTLPRSSIPLAARTSLSSLMTRAESPGPTTPTGTIGTSALTRSSSGGSRHTSMASINLNNLGSQEAKKLLTEQGEELRQLAKQLSHCEADLQANIDLVTTLEAALNDSERNLRKSRVQLGEVTRERDRYASQTEDLRTQLQASQKEVDSVRSSTLVEKQDYEQKIRAERMAKEKAARDLEARLEEVNRKKSSKLFCL</sequence>
<gene>
    <name evidence="10" type="ORF">BCV69DRAFT_305864</name>
</gene>
<evidence type="ECO:0000259" key="9">
    <source>
        <dbReference type="PROSITE" id="PS50067"/>
    </source>
</evidence>
<organism evidence="10 11">
    <name type="scientific">Pseudomicrostroma glucosiphilum</name>
    <dbReference type="NCBI Taxonomy" id="1684307"/>
    <lineage>
        <taxon>Eukaryota</taxon>
        <taxon>Fungi</taxon>
        <taxon>Dikarya</taxon>
        <taxon>Basidiomycota</taxon>
        <taxon>Ustilaginomycotina</taxon>
        <taxon>Exobasidiomycetes</taxon>
        <taxon>Microstromatales</taxon>
        <taxon>Microstromatales incertae sedis</taxon>
        <taxon>Pseudomicrostroma</taxon>
    </lineage>
</organism>
<keyword evidence="6" id="KW-0505">Motor protein</keyword>
<feature type="coiled-coil region" evidence="7">
    <location>
        <begin position="1691"/>
        <end position="1722"/>
    </location>
</feature>
<feature type="compositionally biased region" description="Low complexity" evidence="8">
    <location>
        <begin position="1862"/>
        <end position="1876"/>
    </location>
</feature>
<feature type="coiled-coil region" evidence="7">
    <location>
        <begin position="876"/>
        <end position="924"/>
    </location>
</feature>
<dbReference type="Gene3D" id="3.40.850.10">
    <property type="entry name" value="Kinesin motor domain"/>
    <property type="match status" value="1"/>
</dbReference>
<feature type="region of interest" description="Disordered" evidence="8">
    <location>
        <begin position="300"/>
        <end position="392"/>
    </location>
</feature>
<feature type="coiled-coil region" evidence="7">
    <location>
        <begin position="1320"/>
        <end position="1351"/>
    </location>
</feature>
<keyword evidence="4 6" id="KW-0067">ATP-binding</keyword>
<feature type="compositionally biased region" description="Polar residues" evidence="8">
    <location>
        <begin position="1209"/>
        <end position="1220"/>
    </location>
</feature>
<dbReference type="InterPro" id="IPR001752">
    <property type="entry name" value="Kinesin_motor_dom"/>
</dbReference>
<dbReference type="GO" id="GO:0005737">
    <property type="term" value="C:cytoplasm"/>
    <property type="evidence" value="ECO:0007669"/>
    <property type="project" value="UniProtKB-SubCell"/>
</dbReference>
<dbReference type="GO" id="GO:0005875">
    <property type="term" value="C:microtubule associated complex"/>
    <property type="evidence" value="ECO:0007669"/>
    <property type="project" value="TreeGrafter"/>
</dbReference>
<dbReference type="GO" id="GO:0005524">
    <property type="term" value="F:ATP binding"/>
    <property type="evidence" value="ECO:0007669"/>
    <property type="project" value="UniProtKB-UniRule"/>
</dbReference>
<dbReference type="InterPro" id="IPR027640">
    <property type="entry name" value="Kinesin-like_fam"/>
</dbReference>
<dbReference type="STRING" id="1684307.A0A316UDQ6"/>
<feature type="region of interest" description="Disordered" evidence="8">
    <location>
        <begin position="1859"/>
        <end position="1914"/>
    </location>
</feature>
<evidence type="ECO:0000256" key="2">
    <source>
        <dbReference type="ARBA" id="ARBA00022490"/>
    </source>
</evidence>
<dbReference type="PROSITE" id="PS00411">
    <property type="entry name" value="KINESIN_MOTOR_1"/>
    <property type="match status" value="1"/>
</dbReference>
<feature type="coiled-coil region" evidence="7">
    <location>
        <begin position="1970"/>
        <end position="2096"/>
    </location>
</feature>
<accession>A0A316UDQ6</accession>
<feature type="region of interest" description="Disordered" evidence="8">
    <location>
        <begin position="1197"/>
        <end position="1221"/>
    </location>
</feature>
<keyword evidence="2" id="KW-0963">Cytoplasm</keyword>
<dbReference type="GO" id="GO:0051231">
    <property type="term" value="P:spindle elongation"/>
    <property type="evidence" value="ECO:0007669"/>
    <property type="project" value="TreeGrafter"/>
</dbReference>
<feature type="compositionally biased region" description="Pro residues" evidence="8">
    <location>
        <begin position="1884"/>
        <end position="1900"/>
    </location>
</feature>
<reference evidence="10 11" key="1">
    <citation type="journal article" date="2018" name="Mol. Biol. Evol.">
        <title>Broad Genomic Sampling Reveals a Smut Pathogenic Ancestry of the Fungal Clade Ustilaginomycotina.</title>
        <authorList>
            <person name="Kijpornyongpan T."/>
            <person name="Mondo S.J."/>
            <person name="Barry K."/>
            <person name="Sandor L."/>
            <person name="Lee J."/>
            <person name="Lipzen A."/>
            <person name="Pangilinan J."/>
            <person name="LaButti K."/>
            <person name="Hainaut M."/>
            <person name="Henrissat B."/>
            <person name="Grigoriev I.V."/>
            <person name="Spatafora J.W."/>
            <person name="Aime M.C."/>
        </authorList>
    </citation>
    <scope>NUCLEOTIDE SEQUENCE [LARGE SCALE GENOMIC DNA]</scope>
    <source>
        <strain evidence="10 11">MCA 4718</strain>
    </source>
</reference>
<dbReference type="Pfam" id="PF00225">
    <property type="entry name" value="Kinesin"/>
    <property type="match status" value="2"/>
</dbReference>
<feature type="binding site" evidence="6">
    <location>
        <begin position="150"/>
        <end position="157"/>
    </location>
    <ligand>
        <name>ATP</name>
        <dbReference type="ChEBI" id="CHEBI:30616"/>
    </ligand>
</feature>
<feature type="compositionally biased region" description="Low complexity" evidence="8">
    <location>
        <begin position="312"/>
        <end position="338"/>
    </location>
</feature>
<feature type="region of interest" description="Disordered" evidence="8">
    <location>
        <begin position="839"/>
        <end position="864"/>
    </location>
</feature>
<feature type="coiled-coil region" evidence="7">
    <location>
        <begin position="1261"/>
        <end position="1288"/>
    </location>
</feature>
<dbReference type="GO" id="GO:0003777">
    <property type="term" value="F:microtubule motor activity"/>
    <property type="evidence" value="ECO:0007669"/>
    <property type="project" value="InterPro"/>
</dbReference>
<evidence type="ECO:0000256" key="3">
    <source>
        <dbReference type="ARBA" id="ARBA00022741"/>
    </source>
</evidence>
<protein>
    <submittedName>
        <fullName evidence="10">Kinesin-domain-containing protein</fullName>
    </submittedName>
</protein>
<dbReference type="GO" id="GO:0008017">
    <property type="term" value="F:microtubule binding"/>
    <property type="evidence" value="ECO:0007669"/>
    <property type="project" value="InterPro"/>
</dbReference>
<feature type="region of interest" description="Disordered" evidence="8">
    <location>
        <begin position="1"/>
        <end position="50"/>
    </location>
</feature>
<keyword evidence="11" id="KW-1185">Reference proteome</keyword>
<dbReference type="InterPro" id="IPR036961">
    <property type="entry name" value="Kinesin_motor_dom_sf"/>
</dbReference>
<feature type="domain" description="Kinesin motor" evidence="9">
    <location>
        <begin position="53"/>
        <end position="504"/>
    </location>
</feature>
<dbReference type="GeneID" id="37016410"/>
<feature type="coiled-coil region" evidence="7">
    <location>
        <begin position="564"/>
        <end position="671"/>
    </location>
</feature>
<dbReference type="SUPFAM" id="SSF52540">
    <property type="entry name" value="P-loop containing nucleoside triphosphate hydrolases"/>
    <property type="match status" value="1"/>
</dbReference>
<dbReference type="InterPro" id="IPR027417">
    <property type="entry name" value="P-loop_NTPase"/>
</dbReference>
<dbReference type="PROSITE" id="PS50067">
    <property type="entry name" value="KINESIN_MOTOR_2"/>
    <property type="match status" value="1"/>
</dbReference>
<feature type="compositionally biased region" description="Low complexity" evidence="8">
    <location>
        <begin position="15"/>
        <end position="50"/>
    </location>
</feature>
<evidence type="ECO:0000256" key="8">
    <source>
        <dbReference type="SAM" id="MobiDB-lite"/>
    </source>
</evidence>
<feature type="region of interest" description="Disordered" evidence="8">
    <location>
        <begin position="1927"/>
        <end position="1966"/>
    </location>
</feature>
<dbReference type="PANTHER" id="PTHR47969">
    <property type="entry name" value="CHROMOSOME-ASSOCIATED KINESIN KIF4A-RELATED"/>
    <property type="match status" value="1"/>
</dbReference>
<dbReference type="InterPro" id="IPR019821">
    <property type="entry name" value="Kinesin_motor_CS"/>
</dbReference>
<evidence type="ECO:0000256" key="5">
    <source>
        <dbReference type="ARBA" id="ARBA00023054"/>
    </source>
</evidence>
<comment type="subcellular location">
    <subcellularLocation>
        <location evidence="1">Cytoplasm</location>
    </subcellularLocation>
</comment>
<evidence type="ECO:0000313" key="11">
    <source>
        <dbReference type="Proteomes" id="UP000245942"/>
    </source>
</evidence>
<feature type="compositionally biased region" description="Basic and acidic residues" evidence="8">
    <location>
        <begin position="973"/>
        <end position="984"/>
    </location>
</feature>
<dbReference type="GO" id="GO:0007018">
    <property type="term" value="P:microtubule-based movement"/>
    <property type="evidence" value="ECO:0007669"/>
    <property type="project" value="InterPro"/>
</dbReference>
<feature type="region of interest" description="Disordered" evidence="8">
    <location>
        <begin position="1289"/>
        <end position="1314"/>
    </location>
</feature>
<evidence type="ECO:0000256" key="1">
    <source>
        <dbReference type="ARBA" id="ARBA00004496"/>
    </source>
</evidence>
<feature type="compositionally biased region" description="Low complexity" evidence="8">
    <location>
        <begin position="1933"/>
        <end position="1959"/>
    </location>
</feature>